<accession>X1GKC0</accession>
<dbReference type="AlphaFoldDB" id="X1GKC0"/>
<sequence>EEILSNKWGQVNSTSGFNAQENIESISLDLIVT</sequence>
<gene>
    <name evidence="1" type="ORF">S03H2_38619</name>
</gene>
<organism evidence="1">
    <name type="scientific">marine sediment metagenome</name>
    <dbReference type="NCBI Taxonomy" id="412755"/>
    <lineage>
        <taxon>unclassified sequences</taxon>
        <taxon>metagenomes</taxon>
        <taxon>ecological metagenomes</taxon>
    </lineage>
</organism>
<comment type="caution">
    <text evidence="1">The sequence shown here is derived from an EMBL/GenBank/DDBJ whole genome shotgun (WGS) entry which is preliminary data.</text>
</comment>
<reference evidence="1" key="1">
    <citation type="journal article" date="2014" name="Front. Microbiol.">
        <title>High frequency of phylogenetically diverse reductive dehalogenase-homologous genes in deep subseafloor sedimentary metagenomes.</title>
        <authorList>
            <person name="Kawai M."/>
            <person name="Futagami T."/>
            <person name="Toyoda A."/>
            <person name="Takaki Y."/>
            <person name="Nishi S."/>
            <person name="Hori S."/>
            <person name="Arai W."/>
            <person name="Tsubouchi T."/>
            <person name="Morono Y."/>
            <person name="Uchiyama I."/>
            <person name="Ito T."/>
            <person name="Fujiyama A."/>
            <person name="Inagaki F."/>
            <person name="Takami H."/>
        </authorList>
    </citation>
    <scope>NUCLEOTIDE SEQUENCE</scope>
    <source>
        <strain evidence="1">Expedition CK06-06</strain>
    </source>
</reference>
<evidence type="ECO:0000313" key="1">
    <source>
        <dbReference type="EMBL" id="GAH57622.1"/>
    </source>
</evidence>
<proteinExistence type="predicted"/>
<name>X1GKC0_9ZZZZ</name>
<protein>
    <submittedName>
        <fullName evidence="1">Uncharacterized protein</fullName>
    </submittedName>
</protein>
<feature type="non-terminal residue" evidence="1">
    <location>
        <position position="1"/>
    </location>
</feature>
<dbReference type="EMBL" id="BARU01023825">
    <property type="protein sequence ID" value="GAH57622.1"/>
    <property type="molecule type" value="Genomic_DNA"/>
</dbReference>